<dbReference type="InterPro" id="IPR011008">
    <property type="entry name" value="Dimeric_a/b-barrel"/>
</dbReference>
<dbReference type="EMBL" id="JAWLKB010000034">
    <property type="protein sequence ID" value="MDV6271201.1"/>
    <property type="molecule type" value="Genomic_DNA"/>
</dbReference>
<name>A0ABU4C3X2_RHOGO</name>
<comment type="caution">
    <text evidence="1">The sequence shown here is derived from an EMBL/GenBank/DDBJ whole genome shotgun (WGS) entry which is preliminary data.</text>
</comment>
<evidence type="ECO:0000313" key="2">
    <source>
        <dbReference type="Proteomes" id="UP001185927"/>
    </source>
</evidence>
<protein>
    <recommendedName>
        <fullName evidence="3">EthD domain-containing protein</fullName>
    </recommendedName>
</protein>
<dbReference type="Proteomes" id="UP001185927">
    <property type="component" value="Unassembled WGS sequence"/>
</dbReference>
<evidence type="ECO:0008006" key="3">
    <source>
        <dbReference type="Google" id="ProtNLM"/>
    </source>
</evidence>
<gene>
    <name evidence="1" type="ORF">R3Q16_31755</name>
</gene>
<evidence type="ECO:0000313" key="1">
    <source>
        <dbReference type="EMBL" id="MDV6271201.1"/>
    </source>
</evidence>
<accession>A0ABU4C3X2</accession>
<dbReference type="RefSeq" id="WP_317545662.1">
    <property type="nucleotide sequence ID" value="NZ_JAWLKB010000034.1"/>
</dbReference>
<dbReference type="SUPFAM" id="SSF54909">
    <property type="entry name" value="Dimeric alpha+beta barrel"/>
    <property type="match status" value="2"/>
</dbReference>
<organism evidence="1 2">
    <name type="scientific">Rhodococcus globerulus</name>
    <dbReference type="NCBI Taxonomy" id="33008"/>
    <lineage>
        <taxon>Bacteria</taxon>
        <taxon>Bacillati</taxon>
        <taxon>Actinomycetota</taxon>
        <taxon>Actinomycetes</taxon>
        <taxon>Mycobacteriales</taxon>
        <taxon>Nocardiaceae</taxon>
        <taxon>Rhodococcus</taxon>
    </lineage>
</organism>
<keyword evidence="2" id="KW-1185">Reference proteome</keyword>
<proteinExistence type="predicted"/>
<sequence length="268" mass="30612">MSSGEVLTVKGFGFNPKNPFVSEEYYFYHFREIHGPIALEMDQIRRYIQFHGTSQRLAPFAQSIYLAHAECWFDSVESHQSVGSDPHRLISGRDGLTLHDKTPGRQVELSATESVKFGHDVEPGTEGLTKGVLLVRKHHTAGTAEFQSWWNNTLPELVRSTIPGLVRHVQSLADTDRYVDRNPAYDGILELWWDNPELLETGVDLTNFAEQLKGSPISFQDTVSHVGKEIRIRWPGHPEQRRSPERDRISGLDIVRMPDWLLEQFGPR</sequence>
<reference evidence="1 2" key="1">
    <citation type="submission" date="2023-10" db="EMBL/GenBank/DDBJ databases">
        <title>Development of a sustainable strategy for remediation of hydrocarbon-contaminated territories based on the waste exchange concept.</title>
        <authorList>
            <person name="Krivoruchko A."/>
        </authorList>
    </citation>
    <scope>NUCLEOTIDE SEQUENCE [LARGE SCALE GENOMIC DNA]</scope>
    <source>
        <strain evidence="1 2">IEGM 1203</strain>
    </source>
</reference>
<dbReference type="Gene3D" id="3.30.70.100">
    <property type="match status" value="2"/>
</dbReference>